<evidence type="ECO:0000256" key="2">
    <source>
        <dbReference type="ARBA" id="ARBA00022692"/>
    </source>
</evidence>
<dbReference type="AlphaFoldDB" id="A0A3Q3WQ45"/>
<feature type="signal peptide" evidence="7">
    <location>
        <begin position="1"/>
        <end position="25"/>
    </location>
</feature>
<evidence type="ECO:0000256" key="4">
    <source>
        <dbReference type="ARBA" id="ARBA00023136"/>
    </source>
</evidence>
<evidence type="ECO:0000313" key="8">
    <source>
        <dbReference type="Ensembl" id="ENSMMOP00000011149.1"/>
    </source>
</evidence>
<reference evidence="8" key="2">
    <citation type="submission" date="2025-09" db="UniProtKB">
        <authorList>
            <consortium name="Ensembl"/>
        </authorList>
    </citation>
    <scope>IDENTIFICATION</scope>
</reference>
<evidence type="ECO:0000313" key="9">
    <source>
        <dbReference type="Proteomes" id="UP000261620"/>
    </source>
</evidence>
<evidence type="ECO:0000256" key="6">
    <source>
        <dbReference type="SAM" id="Phobius"/>
    </source>
</evidence>
<keyword evidence="7" id="KW-0732">Signal</keyword>
<keyword evidence="3 6" id="KW-1133">Transmembrane helix</keyword>
<dbReference type="Proteomes" id="UP000261620">
    <property type="component" value="Unplaced"/>
</dbReference>
<keyword evidence="2 6" id="KW-0812">Transmembrane</keyword>
<feature type="transmembrane region" description="Helical" evidence="6">
    <location>
        <begin position="39"/>
        <end position="61"/>
    </location>
</feature>
<keyword evidence="9" id="KW-1185">Reference proteome</keyword>
<dbReference type="STRING" id="94237.ENSMMOP00000011149"/>
<comment type="similarity">
    <text evidence="5">Belongs to the PDZK1-interacting protein 1/SMIM24 family.</text>
</comment>
<proteinExistence type="inferred from homology"/>
<keyword evidence="4 6" id="KW-0472">Membrane</keyword>
<reference evidence="8" key="1">
    <citation type="submission" date="2025-08" db="UniProtKB">
        <authorList>
            <consortium name="Ensembl"/>
        </authorList>
    </citation>
    <scope>IDENTIFICATION</scope>
</reference>
<feature type="chain" id="PRO_5018693584" evidence="7">
    <location>
        <begin position="26"/>
        <end position="110"/>
    </location>
</feature>
<dbReference type="InterPro" id="IPR031627">
    <property type="entry name" value="PDZK1IP1/SMIM24"/>
</dbReference>
<sequence length="110" mass="12415">MVVSSLNNLFSLVFWTLLISSGVQTNVRAASGSQPLTQQQWLVGLTAVVGFFFLVFAILIIQRLFRSDRSATYAREGSRNAWFNRMMALSQPGYSAEKDPGLILVFFYQR</sequence>
<dbReference type="Pfam" id="PF15807">
    <property type="entry name" value="MAP17"/>
    <property type="match status" value="1"/>
</dbReference>
<evidence type="ECO:0000256" key="3">
    <source>
        <dbReference type="ARBA" id="ARBA00022989"/>
    </source>
</evidence>
<protein>
    <submittedName>
        <fullName evidence="8">Uncharacterized protein</fullName>
    </submittedName>
</protein>
<name>A0A3Q3WQ45_MOLML</name>
<evidence type="ECO:0000256" key="5">
    <source>
        <dbReference type="ARBA" id="ARBA00049650"/>
    </source>
</evidence>
<evidence type="ECO:0000256" key="1">
    <source>
        <dbReference type="ARBA" id="ARBA00004167"/>
    </source>
</evidence>
<dbReference type="GO" id="GO:0016020">
    <property type="term" value="C:membrane"/>
    <property type="evidence" value="ECO:0007669"/>
    <property type="project" value="UniProtKB-SubCell"/>
</dbReference>
<organism evidence="8 9">
    <name type="scientific">Mola mola</name>
    <name type="common">Ocean sunfish</name>
    <name type="synonym">Tetraodon mola</name>
    <dbReference type="NCBI Taxonomy" id="94237"/>
    <lineage>
        <taxon>Eukaryota</taxon>
        <taxon>Metazoa</taxon>
        <taxon>Chordata</taxon>
        <taxon>Craniata</taxon>
        <taxon>Vertebrata</taxon>
        <taxon>Euteleostomi</taxon>
        <taxon>Actinopterygii</taxon>
        <taxon>Neopterygii</taxon>
        <taxon>Teleostei</taxon>
        <taxon>Neoteleostei</taxon>
        <taxon>Acanthomorphata</taxon>
        <taxon>Eupercaria</taxon>
        <taxon>Tetraodontiformes</taxon>
        <taxon>Molidae</taxon>
        <taxon>Mola</taxon>
    </lineage>
</organism>
<comment type="subcellular location">
    <subcellularLocation>
        <location evidence="1">Membrane</location>
        <topology evidence="1">Single-pass membrane protein</topology>
    </subcellularLocation>
</comment>
<dbReference type="Ensembl" id="ENSMMOT00000011343.1">
    <property type="protein sequence ID" value="ENSMMOP00000011149.1"/>
    <property type="gene ID" value="ENSMMOG00000008598.1"/>
</dbReference>
<evidence type="ECO:0000256" key="7">
    <source>
        <dbReference type="SAM" id="SignalP"/>
    </source>
</evidence>
<accession>A0A3Q3WQ45</accession>